<name>A0A1M4XRZ2_9BACE</name>
<dbReference type="RefSeq" id="WP_073399848.1">
    <property type="nucleotide sequence ID" value="NZ_FQTV01000004.1"/>
</dbReference>
<keyword evidence="10" id="KW-1185">Reference proteome</keyword>
<evidence type="ECO:0000259" key="8">
    <source>
        <dbReference type="Pfam" id="PF14322"/>
    </source>
</evidence>
<evidence type="ECO:0000256" key="1">
    <source>
        <dbReference type="ARBA" id="ARBA00004442"/>
    </source>
</evidence>
<evidence type="ECO:0000256" key="2">
    <source>
        <dbReference type="ARBA" id="ARBA00006275"/>
    </source>
</evidence>
<dbReference type="GO" id="GO:0009279">
    <property type="term" value="C:cell outer membrane"/>
    <property type="evidence" value="ECO:0007669"/>
    <property type="project" value="UniProtKB-SubCell"/>
</dbReference>
<feature type="signal peptide" evidence="6">
    <location>
        <begin position="1"/>
        <end position="24"/>
    </location>
</feature>
<comment type="subcellular location">
    <subcellularLocation>
        <location evidence="1">Cell outer membrane</location>
    </subcellularLocation>
</comment>
<keyword evidence="4" id="KW-0472">Membrane</keyword>
<dbReference type="OrthoDB" id="9792139at2"/>
<protein>
    <submittedName>
        <fullName evidence="9">Starch-binding associating with outer membrane</fullName>
    </submittedName>
</protein>
<feature type="chain" id="PRO_5012544706" evidence="6">
    <location>
        <begin position="25"/>
        <end position="560"/>
    </location>
</feature>
<dbReference type="Pfam" id="PF14322">
    <property type="entry name" value="SusD-like_3"/>
    <property type="match status" value="1"/>
</dbReference>
<evidence type="ECO:0000256" key="6">
    <source>
        <dbReference type="SAM" id="SignalP"/>
    </source>
</evidence>
<organism evidence="9 10">
    <name type="scientific">Bacteroides luti</name>
    <dbReference type="NCBI Taxonomy" id="1297750"/>
    <lineage>
        <taxon>Bacteria</taxon>
        <taxon>Pseudomonadati</taxon>
        <taxon>Bacteroidota</taxon>
        <taxon>Bacteroidia</taxon>
        <taxon>Bacteroidales</taxon>
        <taxon>Bacteroidaceae</taxon>
        <taxon>Bacteroides</taxon>
    </lineage>
</organism>
<evidence type="ECO:0000256" key="5">
    <source>
        <dbReference type="ARBA" id="ARBA00023237"/>
    </source>
</evidence>
<comment type="similarity">
    <text evidence="2">Belongs to the SusD family.</text>
</comment>
<evidence type="ECO:0000259" key="7">
    <source>
        <dbReference type="Pfam" id="PF07980"/>
    </source>
</evidence>
<dbReference type="Pfam" id="PF07980">
    <property type="entry name" value="SusD_RagB"/>
    <property type="match status" value="1"/>
</dbReference>
<evidence type="ECO:0000313" key="9">
    <source>
        <dbReference type="EMBL" id="SHE96136.1"/>
    </source>
</evidence>
<dbReference type="EMBL" id="FQTV01000004">
    <property type="protein sequence ID" value="SHE96136.1"/>
    <property type="molecule type" value="Genomic_DNA"/>
</dbReference>
<gene>
    <name evidence="9" type="ORF">SAMN05444405_104109</name>
</gene>
<proteinExistence type="inferred from homology"/>
<dbReference type="Proteomes" id="UP000184509">
    <property type="component" value="Unassembled WGS sequence"/>
</dbReference>
<dbReference type="InterPro" id="IPR033985">
    <property type="entry name" value="SusD-like_N"/>
</dbReference>
<keyword evidence="3 6" id="KW-0732">Signal</keyword>
<dbReference type="STRING" id="1297750.SAMN05444405_104109"/>
<feature type="domain" description="RagB/SusD" evidence="7">
    <location>
        <begin position="278"/>
        <end position="559"/>
    </location>
</feature>
<reference evidence="9 10" key="1">
    <citation type="submission" date="2016-11" db="EMBL/GenBank/DDBJ databases">
        <authorList>
            <person name="Jaros S."/>
            <person name="Januszkiewicz K."/>
            <person name="Wedrychowicz H."/>
        </authorList>
    </citation>
    <scope>NUCLEOTIDE SEQUENCE [LARGE SCALE GENOMIC DNA]</scope>
    <source>
        <strain evidence="9 10">DSM 26991</strain>
    </source>
</reference>
<dbReference type="Gene3D" id="1.25.40.390">
    <property type="match status" value="1"/>
</dbReference>
<evidence type="ECO:0000256" key="4">
    <source>
        <dbReference type="ARBA" id="ARBA00023136"/>
    </source>
</evidence>
<feature type="domain" description="SusD-like N-terminal" evidence="8">
    <location>
        <begin position="22"/>
        <end position="223"/>
    </location>
</feature>
<dbReference type="InterPro" id="IPR012944">
    <property type="entry name" value="SusD_RagB_dom"/>
</dbReference>
<keyword evidence="5" id="KW-0998">Cell outer membrane</keyword>
<dbReference type="SUPFAM" id="SSF48452">
    <property type="entry name" value="TPR-like"/>
    <property type="match status" value="1"/>
</dbReference>
<sequence length="560" mass="64123">MKKIKYLVLASVSALMLNSCNFLDETPQGILDEEQVKGPEQIEGLVSAAYSSLGNDHYDKPFSLWPYGNVRSDDAYKGGNDENDIVNFHFYEISENIKSDFGEADGLWFFIYEAISRANSALSVLKSVDKSQFPNKDARMGEMYFLRGHFYFMLKEVFGHIPLVDEDTPLNEYDKVPNTLPNDKQWEFICNDFQKAYDLLPVAQSQVGRANKIAAAAYLAKAYIFKAYRQDEKNSVTEINAQDLNQVLDYTQVVMNSSYKLEPDIACNFLPGAYQNGPESLFAVQYSTGDGTMFGRLNWGDVLSVPMGLGCCDFHKPSQNLVNSFKTANGLPEFDSFNNKNYDKTLDKVDPRLYHTVALPGVPYKYNEELIYQEKWNRNPSVYGLYASLKENVDPSCDCFVNVSPFYGNSKNRIVLRYADVILMRAEALIELNREQEALPLINMIRERAKNSTTFIPYANNLNISLYKNGVNCVWNKDFARQALRWERRLELAMEGNRFFDLVRWGIASQVMNNYFNSESARRSFLSAGKFDKNQDEYIPIPQQQINFTNGVYKQNPGWK</sequence>
<evidence type="ECO:0000256" key="3">
    <source>
        <dbReference type="ARBA" id="ARBA00022729"/>
    </source>
</evidence>
<dbReference type="InterPro" id="IPR011990">
    <property type="entry name" value="TPR-like_helical_dom_sf"/>
</dbReference>
<dbReference type="AlphaFoldDB" id="A0A1M4XRZ2"/>
<evidence type="ECO:0000313" key="10">
    <source>
        <dbReference type="Proteomes" id="UP000184509"/>
    </source>
</evidence>
<accession>A0A1M4XRZ2</accession>